<dbReference type="RefSeq" id="WP_379961908.1">
    <property type="nucleotide sequence ID" value="NZ_JAUYVI010000012.1"/>
</dbReference>
<feature type="transmembrane region" description="Helical" evidence="1">
    <location>
        <begin position="145"/>
        <end position="173"/>
    </location>
</feature>
<dbReference type="EC" id="1.8.5.3" evidence="2"/>
<accession>A0ABU0YUS8</accession>
<protein>
    <submittedName>
        <fullName evidence="2">DmsC/YnfH family molybdoenzyme membrane anchor subunit</fullName>
        <ecNumber evidence="2">1.8.5.3</ecNumber>
    </submittedName>
</protein>
<keyword evidence="2" id="KW-0560">Oxidoreductase</keyword>
<keyword evidence="1" id="KW-0472">Membrane</keyword>
<dbReference type="PANTHER" id="PTHR38095">
    <property type="entry name" value="ANAEROBIC DIMETHYL SULFOXIDE REDUCTASE CHAIN YNFH"/>
    <property type="match status" value="1"/>
</dbReference>
<dbReference type="Proteomes" id="UP001230156">
    <property type="component" value="Unassembled WGS sequence"/>
</dbReference>
<keyword evidence="1" id="KW-1133">Transmembrane helix</keyword>
<dbReference type="InterPro" id="IPR007059">
    <property type="entry name" value="DmsC"/>
</dbReference>
<feature type="transmembrane region" description="Helical" evidence="1">
    <location>
        <begin position="274"/>
        <end position="293"/>
    </location>
</feature>
<evidence type="ECO:0000256" key="1">
    <source>
        <dbReference type="SAM" id="Phobius"/>
    </source>
</evidence>
<evidence type="ECO:0000313" key="3">
    <source>
        <dbReference type="Proteomes" id="UP001230156"/>
    </source>
</evidence>
<feature type="transmembrane region" description="Helical" evidence="1">
    <location>
        <begin position="84"/>
        <end position="104"/>
    </location>
</feature>
<organism evidence="2 3">
    <name type="scientific">Dongia sedimenti</name>
    <dbReference type="NCBI Taxonomy" id="3064282"/>
    <lineage>
        <taxon>Bacteria</taxon>
        <taxon>Pseudomonadati</taxon>
        <taxon>Pseudomonadota</taxon>
        <taxon>Alphaproteobacteria</taxon>
        <taxon>Rhodospirillales</taxon>
        <taxon>Dongiaceae</taxon>
        <taxon>Dongia</taxon>
    </lineage>
</organism>
<feature type="transmembrane region" description="Helical" evidence="1">
    <location>
        <begin position="249"/>
        <end position="268"/>
    </location>
</feature>
<comment type="caution">
    <text evidence="2">The sequence shown here is derived from an EMBL/GenBank/DDBJ whole genome shotgun (WGS) entry which is preliminary data.</text>
</comment>
<dbReference type="Pfam" id="PF04976">
    <property type="entry name" value="DmsC"/>
    <property type="match status" value="1"/>
</dbReference>
<reference evidence="3" key="1">
    <citation type="submission" date="2023-08" db="EMBL/GenBank/DDBJ databases">
        <title>Rhodospirillaceae gen. nov., a novel taxon isolated from the Yangtze River Yuezi River estuary sludge.</title>
        <authorList>
            <person name="Ruan L."/>
        </authorList>
    </citation>
    <scope>NUCLEOTIDE SEQUENCE [LARGE SCALE GENOMIC DNA]</scope>
    <source>
        <strain evidence="3">R-7</strain>
    </source>
</reference>
<keyword evidence="1" id="KW-0812">Transmembrane</keyword>
<feature type="transmembrane region" description="Helical" evidence="1">
    <location>
        <begin position="7"/>
        <end position="32"/>
    </location>
</feature>
<feature type="transmembrane region" description="Helical" evidence="1">
    <location>
        <begin position="179"/>
        <end position="198"/>
    </location>
</feature>
<dbReference type="GO" id="GO:0016491">
    <property type="term" value="F:oxidoreductase activity"/>
    <property type="evidence" value="ECO:0007669"/>
    <property type="project" value="UniProtKB-KW"/>
</dbReference>
<sequence length="315" mass="33612">MHPAYSVIFFTSASGGGYLLLALLALFGALGILPTDPVLGVVGFGVGFVAVTAGLLASTFHLGHPERAWRAFSQWRSSWLSREGVLSLATFVPAGLLAILWVFFGRTSMPLAILTILLALATVSATAMIYASLKPVQRWANGYVLPNYLLLGLASGATWLALITAIVLPAFYATIVLDWTAIIALGLAALGKVAYWRFIDRSRSASTPESATGLGAIGKVRLFAAPHTEENYLLKEMGYQVARKHALKLRLIALALGFTVPAILVFLAMLVSGWAAVALLALATIGNAIGTLTERWLFFAEARHTVTLYYGSEAA</sequence>
<feature type="transmembrane region" description="Helical" evidence="1">
    <location>
        <begin position="38"/>
        <end position="63"/>
    </location>
</feature>
<dbReference type="EMBL" id="JAUYVI010000012">
    <property type="protein sequence ID" value="MDQ7251484.1"/>
    <property type="molecule type" value="Genomic_DNA"/>
</dbReference>
<gene>
    <name evidence="2" type="ORF">Q8A70_27610</name>
</gene>
<keyword evidence="3" id="KW-1185">Reference proteome</keyword>
<dbReference type="PANTHER" id="PTHR38095:SF1">
    <property type="entry name" value="ANAEROBIC DIMETHYL SULFOXIDE REDUCTASE CHAIN YNFH"/>
    <property type="match status" value="1"/>
</dbReference>
<evidence type="ECO:0000313" key="2">
    <source>
        <dbReference type="EMBL" id="MDQ7251484.1"/>
    </source>
</evidence>
<feature type="transmembrane region" description="Helical" evidence="1">
    <location>
        <begin position="110"/>
        <end position="133"/>
    </location>
</feature>
<name>A0ABU0YUS8_9PROT</name>
<proteinExistence type="predicted"/>